<name>A0A915YB96_9BACT</name>
<evidence type="ECO:0000313" key="1">
    <source>
        <dbReference type="EMBL" id="BDS09903.1"/>
    </source>
</evidence>
<organism evidence="1 2">
    <name type="scientific">Aureispira anguillae</name>
    <dbReference type="NCBI Taxonomy" id="2864201"/>
    <lineage>
        <taxon>Bacteria</taxon>
        <taxon>Pseudomonadati</taxon>
        <taxon>Bacteroidota</taxon>
        <taxon>Saprospiria</taxon>
        <taxon>Saprospirales</taxon>
        <taxon>Saprospiraceae</taxon>
        <taxon>Aureispira</taxon>
    </lineage>
</organism>
<keyword evidence="2" id="KW-1185">Reference proteome</keyword>
<dbReference type="EMBL" id="AP026867">
    <property type="protein sequence ID" value="BDS09903.1"/>
    <property type="molecule type" value="Genomic_DNA"/>
</dbReference>
<dbReference type="Proteomes" id="UP001060919">
    <property type="component" value="Chromosome"/>
</dbReference>
<sequence length="293" mass="32580">MIKFYQVLGLIIMVAMGSCIKDNNPSKPAYIYVENIFFESDTAQGQGSSSYDIVDAWISVDGQQLGANNLPTTFPAILDENFATNSVRISGGIKDNGITNTRAIYPFYEPYVANLVLESGKIDTFRPTLKYASNAHIILVEDFENPNQAIFNEDLDKNPNTKMIHQNTEVFEGNYSGLMVLDSANLDCTVATSTRYYNLSSVASSPVYIELNCKTTTYVEVGLIAHYGASNTEILYKGGVNPSDTWKKLYFNLTNEVYGTQATEYSVVFRALKHPSLDAAPKVYLDNIKLLHF</sequence>
<dbReference type="AlphaFoldDB" id="A0A915YB96"/>
<protein>
    <submittedName>
        <fullName evidence="1">Uncharacterized protein</fullName>
    </submittedName>
</protein>
<gene>
    <name evidence="1" type="ORF">AsAng_0006080</name>
</gene>
<accession>A0A915YB96</accession>
<dbReference type="RefSeq" id="WP_264791252.1">
    <property type="nucleotide sequence ID" value="NZ_AP026867.1"/>
</dbReference>
<reference evidence="1" key="1">
    <citation type="submission" date="2022-09" db="EMBL/GenBank/DDBJ databases">
        <title>Aureispira anguillicida sp. nov., isolated from Leptocephalus of Japanese eel Anguilla japonica.</title>
        <authorList>
            <person name="Yuasa K."/>
            <person name="Mekata T."/>
            <person name="Ikunari K."/>
        </authorList>
    </citation>
    <scope>NUCLEOTIDE SEQUENCE</scope>
    <source>
        <strain evidence="1">EL160426</strain>
    </source>
</reference>
<evidence type="ECO:0000313" key="2">
    <source>
        <dbReference type="Proteomes" id="UP001060919"/>
    </source>
</evidence>
<dbReference type="KEGG" id="aup:AsAng_0006080"/>
<dbReference type="PROSITE" id="PS51257">
    <property type="entry name" value="PROKAR_LIPOPROTEIN"/>
    <property type="match status" value="1"/>
</dbReference>
<proteinExistence type="predicted"/>